<evidence type="ECO:0000313" key="2">
    <source>
        <dbReference type="EMBL" id="MDC3426121.1"/>
    </source>
</evidence>
<dbReference type="RefSeq" id="WP_272437941.1">
    <property type="nucleotide sequence ID" value="NZ_JAMQKB010000031.1"/>
</dbReference>
<evidence type="ECO:0000256" key="1">
    <source>
        <dbReference type="SAM" id="Phobius"/>
    </source>
</evidence>
<keyword evidence="3" id="KW-1185">Reference proteome</keyword>
<evidence type="ECO:0000313" key="3">
    <source>
        <dbReference type="Proteomes" id="UP001145050"/>
    </source>
</evidence>
<keyword evidence="1" id="KW-0472">Membrane</keyword>
<protein>
    <submittedName>
        <fullName evidence="2">Uncharacterized protein</fullName>
    </submittedName>
</protein>
<name>A0A9X3WXL5_9BACI</name>
<dbReference type="Proteomes" id="UP001145050">
    <property type="component" value="Unassembled WGS sequence"/>
</dbReference>
<sequence>MLWVILISAITILSVYFGLNKKRPILFTLPFAAIFLFLLVKIMLVPIPFWDTVRFIFDLRG</sequence>
<reference evidence="2" key="1">
    <citation type="submission" date="2022-06" db="EMBL/GenBank/DDBJ databases">
        <title>Aquibacillus sp. a new bacterium isolated from soil saline samples.</title>
        <authorList>
            <person name="Galisteo C."/>
            <person name="De La Haba R."/>
            <person name="Sanchez-Porro C."/>
            <person name="Ventosa A."/>
        </authorList>
    </citation>
    <scope>NUCLEOTIDE SEQUENCE</scope>
    <source>
        <strain evidence="2">3ASR75-11</strain>
    </source>
</reference>
<comment type="caution">
    <text evidence="2">The sequence shown here is derived from an EMBL/GenBank/DDBJ whole genome shotgun (WGS) entry which is preliminary data.</text>
</comment>
<dbReference type="AlphaFoldDB" id="A0A9X3WXL5"/>
<organism evidence="2 3">
    <name type="scientific">Terrihalobacillus insolitus</name>
    <dbReference type="NCBI Taxonomy" id="2950438"/>
    <lineage>
        <taxon>Bacteria</taxon>
        <taxon>Bacillati</taxon>
        <taxon>Bacillota</taxon>
        <taxon>Bacilli</taxon>
        <taxon>Bacillales</taxon>
        <taxon>Bacillaceae</taxon>
        <taxon>Terrihalobacillus</taxon>
    </lineage>
</organism>
<keyword evidence="1" id="KW-1133">Transmembrane helix</keyword>
<dbReference type="EMBL" id="JAMQKB010000031">
    <property type="protein sequence ID" value="MDC3426121.1"/>
    <property type="molecule type" value="Genomic_DNA"/>
</dbReference>
<keyword evidence="1" id="KW-0812">Transmembrane</keyword>
<feature type="transmembrane region" description="Helical" evidence="1">
    <location>
        <begin position="27"/>
        <end position="50"/>
    </location>
</feature>
<proteinExistence type="predicted"/>
<accession>A0A9X3WXL5</accession>
<gene>
    <name evidence="2" type="ORF">NC797_16615</name>
</gene>